<dbReference type="EMBL" id="KZ613960">
    <property type="protein sequence ID" value="PMD32167.1"/>
    <property type="molecule type" value="Genomic_DNA"/>
</dbReference>
<dbReference type="Proteomes" id="UP000235786">
    <property type="component" value="Unassembled WGS sequence"/>
</dbReference>
<protein>
    <submittedName>
        <fullName evidence="2">Uncharacterized protein</fullName>
    </submittedName>
</protein>
<gene>
    <name evidence="2" type="ORF">L207DRAFT_591034</name>
</gene>
<keyword evidence="3" id="KW-1185">Reference proteome</keyword>
<keyword evidence="1" id="KW-0812">Transmembrane</keyword>
<organism evidence="2 3">
    <name type="scientific">Hyaloscypha variabilis (strain UAMH 11265 / GT02V1 / F)</name>
    <name type="common">Meliniomyces variabilis</name>
    <dbReference type="NCBI Taxonomy" id="1149755"/>
    <lineage>
        <taxon>Eukaryota</taxon>
        <taxon>Fungi</taxon>
        <taxon>Dikarya</taxon>
        <taxon>Ascomycota</taxon>
        <taxon>Pezizomycotina</taxon>
        <taxon>Leotiomycetes</taxon>
        <taxon>Helotiales</taxon>
        <taxon>Hyaloscyphaceae</taxon>
        <taxon>Hyaloscypha</taxon>
        <taxon>Hyaloscypha variabilis</taxon>
    </lineage>
</organism>
<evidence type="ECO:0000313" key="3">
    <source>
        <dbReference type="Proteomes" id="UP000235786"/>
    </source>
</evidence>
<keyword evidence="1" id="KW-0472">Membrane</keyword>
<evidence type="ECO:0000256" key="1">
    <source>
        <dbReference type="SAM" id="Phobius"/>
    </source>
</evidence>
<feature type="transmembrane region" description="Helical" evidence="1">
    <location>
        <begin position="33"/>
        <end position="54"/>
    </location>
</feature>
<evidence type="ECO:0000313" key="2">
    <source>
        <dbReference type="EMBL" id="PMD32167.1"/>
    </source>
</evidence>
<reference evidence="2 3" key="1">
    <citation type="submission" date="2016-04" db="EMBL/GenBank/DDBJ databases">
        <title>A degradative enzymes factory behind the ericoid mycorrhizal symbiosis.</title>
        <authorList>
            <consortium name="DOE Joint Genome Institute"/>
            <person name="Martino E."/>
            <person name="Morin E."/>
            <person name="Grelet G."/>
            <person name="Kuo A."/>
            <person name="Kohler A."/>
            <person name="Daghino S."/>
            <person name="Barry K."/>
            <person name="Choi C."/>
            <person name="Cichocki N."/>
            <person name="Clum A."/>
            <person name="Copeland A."/>
            <person name="Hainaut M."/>
            <person name="Haridas S."/>
            <person name="Labutti K."/>
            <person name="Lindquist E."/>
            <person name="Lipzen A."/>
            <person name="Khouja H.-R."/>
            <person name="Murat C."/>
            <person name="Ohm R."/>
            <person name="Olson A."/>
            <person name="Spatafora J."/>
            <person name="Veneault-Fourrey C."/>
            <person name="Henrissat B."/>
            <person name="Grigoriev I."/>
            <person name="Martin F."/>
            <person name="Perotto S."/>
        </authorList>
    </citation>
    <scope>NUCLEOTIDE SEQUENCE [LARGE SCALE GENOMIC DNA]</scope>
    <source>
        <strain evidence="2 3">F</strain>
    </source>
</reference>
<accession>A0A2J6R0X3</accession>
<feature type="transmembrane region" description="Helical" evidence="1">
    <location>
        <begin position="66"/>
        <end position="86"/>
    </location>
</feature>
<sequence>MSVALREAQAIRNCWEAVYVDVSESKVREEYPLSVTAFIAIWVISVWTAALLLFKRIDEAYSGDETSFFAKVAILFMTLFVLRVTYRFIRRPGKGLAPLIVVSA</sequence>
<dbReference type="AlphaFoldDB" id="A0A2J6R0X3"/>
<name>A0A2J6R0X3_HYAVF</name>
<proteinExistence type="predicted"/>
<keyword evidence="1" id="KW-1133">Transmembrane helix</keyword>